<dbReference type="InterPro" id="IPR011993">
    <property type="entry name" value="PH-like_dom_sf"/>
</dbReference>
<gene>
    <name evidence="3" type="primary">LOC106549314</name>
</gene>
<proteinExistence type="predicted"/>
<evidence type="ECO:0000313" key="2">
    <source>
        <dbReference type="Proteomes" id="UP000504617"/>
    </source>
</evidence>
<dbReference type="KEGG" id="tsr:106549314"/>
<dbReference type="Gene3D" id="2.30.29.30">
    <property type="entry name" value="Pleckstrin-homology domain (PH domain)/Phosphotyrosine-binding domain (PTB)"/>
    <property type="match status" value="1"/>
</dbReference>
<dbReference type="PROSITE" id="PS50003">
    <property type="entry name" value="PH_DOMAIN"/>
    <property type="match status" value="1"/>
</dbReference>
<dbReference type="AlphaFoldDB" id="A0A6I9YE10"/>
<accession>A0A6I9YE10</accession>
<protein>
    <submittedName>
        <fullName evidence="3">1-phosphatidylinositol 4,5-bisphosphate phosphodiesterase gamma-1-like</fullName>
    </submittedName>
</protein>
<dbReference type="Proteomes" id="UP000504617">
    <property type="component" value="Unplaced"/>
</dbReference>
<dbReference type="GeneID" id="106549314"/>
<dbReference type="InterPro" id="IPR001849">
    <property type="entry name" value="PH_domain"/>
</dbReference>
<name>A0A6I9YE10_9SAUR</name>
<feature type="domain" description="PH" evidence="1">
    <location>
        <begin position="1"/>
        <end position="30"/>
    </location>
</feature>
<reference evidence="3" key="1">
    <citation type="submission" date="2025-08" db="UniProtKB">
        <authorList>
            <consortium name="RefSeq"/>
        </authorList>
    </citation>
    <scope>IDENTIFICATION</scope>
    <source>
        <tissue evidence="3">Skeletal muscle</tissue>
    </source>
</reference>
<sequence length="80" mass="9382">MNHPSQSLDVATDTLEELNDWVAKIREVTQNADARMQEGKIMERRKKIALELSELVVYCRPVPFDEESKWLRPNFCFRTG</sequence>
<dbReference type="OrthoDB" id="269822at2759"/>
<evidence type="ECO:0000313" key="3">
    <source>
        <dbReference type="RefSeq" id="XP_013922408.1"/>
    </source>
</evidence>
<evidence type="ECO:0000259" key="1">
    <source>
        <dbReference type="PROSITE" id="PS50003"/>
    </source>
</evidence>
<keyword evidence="2" id="KW-1185">Reference proteome</keyword>
<organism evidence="2 3">
    <name type="scientific">Thamnophis sirtalis</name>
    <dbReference type="NCBI Taxonomy" id="35019"/>
    <lineage>
        <taxon>Eukaryota</taxon>
        <taxon>Metazoa</taxon>
        <taxon>Chordata</taxon>
        <taxon>Craniata</taxon>
        <taxon>Vertebrata</taxon>
        <taxon>Euteleostomi</taxon>
        <taxon>Lepidosauria</taxon>
        <taxon>Squamata</taxon>
        <taxon>Bifurcata</taxon>
        <taxon>Unidentata</taxon>
        <taxon>Episquamata</taxon>
        <taxon>Toxicofera</taxon>
        <taxon>Serpentes</taxon>
        <taxon>Colubroidea</taxon>
        <taxon>Colubridae</taxon>
        <taxon>Natricinae</taxon>
        <taxon>Thamnophis</taxon>
    </lineage>
</organism>
<dbReference type="RefSeq" id="XP_013922408.1">
    <property type="nucleotide sequence ID" value="XM_014066933.1"/>
</dbReference>